<feature type="region of interest" description="Disordered" evidence="1">
    <location>
        <begin position="95"/>
        <end position="117"/>
    </location>
</feature>
<dbReference type="KEGG" id="cfl:Cfla_2337"/>
<evidence type="ECO:0000313" key="4">
    <source>
        <dbReference type="Proteomes" id="UP000000849"/>
    </source>
</evidence>
<accession>D5UGX9</accession>
<dbReference type="PANTHER" id="PTHR33608">
    <property type="entry name" value="BLL2464 PROTEIN"/>
    <property type="match status" value="1"/>
</dbReference>
<protein>
    <recommendedName>
        <fullName evidence="2">DUF58 domain-containing protein</fullName>
    </recommendedName>
</protein>
<evidence type="ECO:0000313" key="3">
    <source>
        <dbReference type="EMBL" id="ADG75227.1"/>
    </source>
</evidence>
<dbReference type="InterPro" id="IPR036465">
    <property type="entry name" value="vWFA_dom_sf"/>
</dbReference>
<gene>
    <name evidence="3" type="ordered locus">Cfla_2337</name>
</gene>
<dbReference type="Proteomes" id="UP000000849">
    <property type="component" value="Chromosome"/>
</dbReference>
<sequence>MALTSRAVLVALAGLVPVALLPAPLTVLVWALVVVALCAADVVLAASPRELAVTRRLPASVRLTGAADAVLVLRNVGHRTARAVVRDAWPPSALPDVDATGARTPRHRVDVPPGEQRSVTTRLVPTRRGDAVADRVTVRTLGPLGVAGRQASLDVPGRLRVLPEFASRRHLPSRLARLRELDGRAAVQVRGAGTEFDSLREYVDGDDVRSIDWRATARRREVVVRTWRPERDRHVLLVVDTSRTSAARVLDGTRLEASIEAALLLGVLAAHAGDRVELLAFDRRVRARAVDSHSSRVLPALADALAGVQPALVETDWPGLVGQVRSRLSRRALVVLLTSLDPASVEQGLLDVVGGLTRRHQVVLAAVADPELEELRTTRRTVDEVFDAAAAERTALERAAVGVRLRQRGVEVVEGTPDDLAPRLADTYLALKAAGRL</sequence>
<dbReference type="EMBL" id="CP001964">
    <property type="protein sequence ID" value="ADG75227.1"/>
    <property type="molecule type" value="Genomic_DNA"/>
</dbReference>
<evidence type="ECO:0000259" key="2">
    <source>
        <dbReference type="Pfam" id="PF01882"/>
    </source>
</evidence>
<dbReference type="STRING" id="446466.Cfla_2337"/>
<dbReference type="eggNOG" id="COG1721">
    <property type="taxonomic scope" value="Bacteria"/>
</dbReference>
<dbReference type="SUPFAM" id="SSF53300">
    <property type="entry name" value="vWA-like"/>
    <property type="match status" value="1"/>
</dbReference>
<name>D5UGX9_CELFN</name>
<dbReference type="InterPro" id="IPR002881">
    <property type="entry name" value="DUF58"/>
</dbReference>
<dbReference type="AlphaFoldDB" id="D5UGX9"/>
<reference evidence="3 4" key="1">
    <citation type="journal article" date="2010" name="Stand. Genomic Sci.">
        <title>Complete genome sequence of Cellulomonas flavigena type strain (134).</title>
        <authorList>
            <person name="Abt B."/>
            <person name="Foster B."/>
            <person name="Lapidus A."/>
            <person name="Clum A."/>
            <person name="Sun H."/>
            <person name="Pukall R."/>
            <person name="Lucas S."/>
            <person name="Glavina Del Rio T."/>
            <person name="Nolan M."/>
            <person name="Tice H."/>
            <person name="Cheng J.F."/>
            <person name="Pitluck S."/>
            <person name="Liolios K."/>
            <person name="Ivanova N."/>
            <person name="Mavromatis K."/>
            <person name="Ovchinnikova G."/>
            <person name="Pati A."/>
            <person name="Goodwin L."/>
            <person name="Chen A."/>
            <person name="Palaniappan K."/>
            <person name="Land M."/>
            <person name="Hauser L."/>
            <person name="Chang Y.J."/>
            <person name="Jeffries C.D."/>
            <person name="Rohde M."/>
            <person name="Goker M."/>
            <person name="Woyke T."/>
            <person name="Bristow J."/>
            <person name="Eisen J.A."/>
            <person name="Markowitz V."/>
            <person name="Hugenholtz P."/>
            <person name="Kyrpides N.C."/>
            <person name="Klenk H.P."/>
        </authorList>
    </citation>
    <scope>NUCLEOTIDE SEQUENCE [LARGE SCALE GENOMIC DNA]</scope>
    <source>
        <strain evidence="4">ATCC 482 / DSM 20109 / BCRC 11376 / JCM 18109 / NBRC 3775 / NCIMB 8073 / NRS 134</strain>
    </source>
</reference>
<proteinExistence type="predicted"/>
<feature type="domain" description="DUF58" evidence="2">
    <location>
        <begin position="199"/>
        <end position="404"/>
    </location>
</feature>
<evidence type="ECO:0000256" key="1">
    <source>
        <dbReference type="SAM" id="MobiDB-lite"/>
    </source>
</evidence>
<dbReference type="HOGENOM" id="CLU_048408_0_0_11"/>
<dbReference type="PANTHER" id="PTHR33608:SF3">
    <property type="entry name" value="SLR2013 PROTEIN"/>
    <property type="match status" value="1"/>
</dbReference>
<dbReference type="RefSeq" id="WP_013117561.1">
    <property type="nucleotide sequence ID" value="NC_014151.1"/>
</dbReference>
<keyword evidence="4" id="KW-1185">Reference proteome</keyword>
<organism evidence="3 4">
    <name type="scientific">Cellulomonas flavigena (strain ATCC 482 / DSM 20109 / BCRC 11376 / JCM 18109 / NBRC 3775 / NCIMB 8073 / NRS 134)</name>
    <dbReference type="NCBI Taxonomy" id="446466"/>
    <lineage>
        <taxon>Bacteria</taxon>
        <taxon>Bacillati</taxon>
        <taxon>Actinomycetota</taxon>
        <taxon>Actinomycetes</taxon>
        <taxon>Micrococcales</taxon>
        <taxon>Cellulomonadaceae</taxon>
        <taxon>Cellulomonas</taxon>
    </lineage>
</organism>
<dbReference type="Pfam" id="PF01882">
    <property type="entry name" value="DUF58"/>
    <property type="match status" value="1"/>
</dbReference>
<dbReference type="OrthoDB" id="845740at2"/>